<dbReference type="PANTHER" id="PTHR42681:SF1">
    <property type="entry name" value="MALONYL-COA-ACYL CARRIER PROTEIN TRANSACYLASE, MITOCHONDRIAL"/>
    <property type="match status" value="1"/>
</dbReference>
<dbReference type="InterPro" id="IPR016036">
    <property type="entry name" value="Malonyl_transacylase_ACP-bd"/>
</dbReference>
<reference evidence="9 10" key="1">
    <citation type="submission" date="2015-02" db="EMBL/GenBank/DDBJ databases">
        <title>Single-cell genomics of uncultivated deep-branching MTB reveals a conserved set of magnetosome genes.</title>
        <authorList>
            <person name="Kolinko S."/>
            <person name="Richter M."/>
            <person name="Glockner F.O."/>
            <person name="Brachmann A."/>
            <person name="Schuler D."/>
        </authorList>
    </citation>
    <scope>NUCLEOTIDE SEQUENCE [LARGE SCALE GENOMIC DNA]</scope>
    <source>
        <strain evidence="9">SKK-01</strain>
    </source>
</reference>
<dbReference type="PIRSF" id="PIRSF000446">
    <property type="entry name" value="Mct"/>
    <property type="match status" value="1"/>
</dbReference>
<evidence type="ECO:0000256" key="5">
    <source>
        <dbReference type="ARBA" id="ARBA00048462"/>
    </source>
</evidence>
<dbReference type="EC" id="2.3.1.39" evidence="1 6"/>
<evidence type="ECO:0000256" key="6">
    <source>
        <dbReference type="PIRNR" id="PIRNR000446"/>
    </source>
</evidence>
<dbReference type="SUPFAM" id="SSF55048">
    <property type="entry name" value="Probable ACP-binding domain of malonyl-CoA ACP transacylase"/>
    <property type="match status" value="1"/>
</dbReference>
<dbReference type="InterPro" id="IPR014043">
    <property type="entry name" value="Acyl_transferase_dom"/>
</dbReference>
<dbReference type="Pfam" id="PF00698">
    <property type="entry name" value="Acyl_transf_1"/>
    <property type="match status" value="2"/>
</dbReference>
<feature type="active site" evidence="7">
    <location>
        <position position="228"/>
    </location>
</feature>
<evidence type="ECO:0000313" key="10">
    <source>
        <dbReference type="Proteomes" id="UP000033428"/>
    </source>
</evidence>
<evidence type="ECO:0000313" key="9">
    <source>
        <dbReference type="EMBL" id="KJJ85331.1"/>
    </source>
</evidence>
<dbReference type="SMART" id="SM00827">
    <property type="entry name" value="PKS_AT"/>
    <property type="match status" value="1"/>
</dbReference>
<comment type="catalytic activity">
    <reaction evidence="5 6">
        <text>holo-[ACP] + malonyl-CoA = malonyl-[ACP] + CoA</text>
        <dbReference type="Rhea" id="RHEA:41792"/>
        <dbReference type="Rhea" id="RHEA-COMP:9623"/>
        <dbReference type="Rhea" id="RHEA-COMP:9685"/>
        <dbReference type="ChEBI" id="CHEBI:57287"/>
        <dbReference type="ChEBI" id="CHEBI:57384"/>
        <dbReference type="ChEBI" id="CHEBI:64479"/>
        <dbReference type="ChEBI" id="CHEBI:78449"/>
        <dbReference type="EC" id="2.3.1.39"/>
    </reaction>
</comment>
<dbReference type="InterPro" id="IPR001227">
    <property type="entry name" value="Ac_transferase_dom_sf"/>
</dbReference>
<evidence type="ECO:0000256" key="1">
    <source>
        <dbReference type="ARBA" id="ARBA00013258"/>
    </source>
</evidence>
<evidence type="ECO:0000256" key="4">
    <source>
        <dbReference type="ARBA" id="ARBA00023315"/>
    </source>
</evidence>
<dbReference type="EMBL" id="JYNY01000179">
    <property type="protein sequence ID" value="KJJ85331.1"/>
    <property type="molecule type" value="Genomic_DNA"/>
</dbReference>
<dbReference type="InterPro" id="IPR024925">
    <property type="entry name" value="Malonyl_CoA-ACP_transAc"/>
</dbReference>
<evidence type="ECO:0000259" key="8">
    <source>
        <dbReference type="SMART" id="SM00827"/>
    </source>
</evidence>
<dbReference type="AlphaFoldDB" id="A0A0F0CUW6"/>
<dbReference type="GO" id="GO:0004314">
    <property type="term" value="F:[acyl-carrier-protein] S-malonyltransferase activity"/>
    <property type="evidence" value="ECO:0007669"/>
    <property type="project" value="UniProtKB-EC"/>
</dbReference>
<dbReference type="GO" id="GO:0005829">
    <property type="term" value="C:cytosol"/>
    <property type="evidence" value="ECO:0007669"/>
    <property type="project" value="TreeGrafter"/>
</dbReference>
<protein>
    <recommendedName>
        <fullName evidence="2 6">Malonyl CoA-acyl carrier protein transacylase</fullName>
        <ecNumber evidence="1 6">2.3.1.39</ecNumber>
    </recommendedName>
</protein>
<organism evidence="9 10">
    <name type="scientific">Candidatus Omnitrophus magneticus</name>
    <dbReference type="NCBI Taxonomy" id="1609969"/>
    <lineage>
        <taxon>Bacteria</taxon>
        <taxon>Pseudomonadati</taxon>
        <taxon>Candidatus Omnitrophota</taxon>
        <taxon>Candidatus Omnitrophus</taxon>
    </lineage>
</organism>
<sequence>MGGISNKMVITESIKKTALIFPGQGAQEIGMGKELYETSPAARWVFDKANTILGMDIKSLCFNGPEEELMTTANSQPAIFVTSIATLNVLLEKLKRAPIGIENHEIFSEKDVPLAGTIALGMSLGEITALTAVCAITFEEGLTFVRNRGLFMEEASRLKEGKMASILGLSIDKVEEICKGVGCEVANLNCPDQVVISGEAKLVELAGDLAKAAGAKKIIMLKVSGAFHSKLMISAKEKLKKVLDKIKIENPAVDFISNISAEVTTNAGTIRENLANQLDHRTLWEASIRKAISLGYKDFLEIGPGSVLKGLLRKIDSSLNVVTLHTTGDIDNFIQNGKQS</sequence>
<dbReference type="GO" id="GO:0006633">
    <property type="term" value="P:fatty acid biosynthetic process"/>
    <property type="evidence" value="ECO:0007669"/>
    <property type="project" value="InterPro"/>
</dbReference>
<dbReference type="Gene3D" id="3.40.366.10">
    <property type="entry name" value="Malonyl-Coenzyme A Acyl Carrier Protein, domain 2"/>
    <property type="match status" value="1"/>
</dbReference>
<dbReference type="InterPro" id="IPR016035">
    <property type="entry name" value="Acyl_Trfase/lysoPLipase"/>
</dbReference>
<dbReference type="Proteomes" id="UP000033428">
    <property type="component" value="Unassembled WGS sequence"/>
</dbReference>
<name>A0A0F0CUW6_9BACT</name>
<dbReference type="InterPro" id="IPR004410">
    <property type="entry name" value="Malonyl_CoA-ACP_transAc_FabD"/>
</dbReference>
<keyword evidence="4 6" id="KW-0012">Acyltransferase</keyword>
<proteinExistence type="inferred from homology"/>
<dbReference type="PANTHER" id="PTHR42681">
    <property type="entry name" value="MALONYL-COA-ACYL CARRIER PROTEIN TRANSACYLASE, MITOCHONDRIAL"/>
    <property type="match status" value="1"/>
</dbReference>
<dbReference type="PATRIC" id="fig|1609969.3.peg.869"/>
<dbReference type="PRINTS" id="PR01483">
    <property type="entry name" value="FASYNTHASE"/>
</dbReference>
<feature type="active site" evidence="7">
    <location>
        <position position="123"/>
    </location>
</feature>
<dbReference type="GO" id="GO:0004312">
    <property type="term" value="F:fatty acid synthase activity"/>
    <property type="evidence" value="ECO:0007669"/>
    <property type="project" value="InterPro"/>
</dbReference>
<dbReference type="InterPro" id="IPR050858">
    <property type="entry name" value="Mal-CoA-ACP_Trans/PKS_FabD"/>
</dbReference>
<comment type="similarity">
    <text evidence="6">Belongs to the fabD family.</text>
</comment>
<gene>
    <name evidence="9" type="ORF">OMAG_000801</name>
</gene>
<comment type="caution">
    <text evidence="9">The sequence shown here is derived from an EMBL/GenBank/DDBJ whole genome shotgun (WGS) entry which is preliminary data.</text>
</comment>
<dbReference type="Gene3D" id="3.30.70.250">
    <property type="entry name" value="Malonyl-CoA ACP transacylase, ACP-binding"/>
    <property type="match status" value="1"/>
</dbReference>
<feature type="domain" description="Malonyl-CoA:ACP transacylase (MAT)" evidence="8">
    <location>
        <begin position="20"/>
        <end position="326"/>
    </location>
</feature>
<evidence type="ECO:0000256" key="7">
    <source>
        <dbReference type="PIRSR" id="PIRSR000446-1"/>
    </source>
</evidence>
<dbReference type="NCBIfam" id="TIGR00128">
    <property type="entry name" value="fabD"/>
    <property type="match status" value="1"/>
</dbReference>
<dbReference type="SUPFAM" id="SSF52151">
    <property type="entry name" value="FabD/lysophospholipase-like"/>
    <property type="match status" value="1"/>
</dbReference>
<dbReference type="GO" id="GO:0005835">
    <property type="term" value="C:fatty acid synthase complex"/>
    <property type="evidence" value="ECO:0007669"/>
    <property type="project" value="InterPro"/>
</dbReference>
<evidence type="ECO:0000256" key="3">
    <source>
        <dbReference type="ARBA" id="ARBA00022679"/>
    </source>
</evidence>
<dbReference type="FunFam" id="3.30.70.250:FF:000001">
    <property type="entry name" value="Malonyl CoA-acyl carrier protein transacylase"/>
    <property type="match status" value="1"/>
</dbReference>
<accession>A0A0F0CUW6</accession>
<dbReference type="InterPro" id="IPR003965">
    <property type="entry name" value="Fatty_acid_synthase"/>
</dbReference>
<evidence type="ECO:0000256" key="2">
    <source>
        <dbReference type="ARBA" id="ARBA00018953"/>
    </source>
</evidence>
<keyword evidence="3 6" id="KW-0808">Transferase</keyword>
<keyword evidence="10" id="KW-1185">Reference proteome</keyword>